<feature type="region of interest" description="Disordered" evidence="1">
    <location>
        <begin position="1"/>
        <end position="25"/>
    </location>
</feature>
<evidence type="ECO:0000256" key="1">
    <source>
        <dbReference type="SAM" id="MobiDB-lite"/>
    </source>
</evidence>
<name>A0A7J4IY07_9ARCH</name>
<proteinExistence type="predicted"/>
<feature type="compositionally biased region" description="Basic and acidic residues" evidence="1">
    <location>
        <begin position="7"/>
        <end position="17"/>
    </location>
</feature>
<protein>
    <submittedName>
        <fullName evidence="2">Uncharacterized protein</fullName>
    </submittedName>
</protein>
<evidence type="ECO:0000313" key="2">
    <source>
        <dbReference type="EMBL" id="HIH10423.1"/>
    </source>
</evidence>
<organism evidence="2 3">
    <name type="scientific">Candidatus Iainarchaeum sp</name>
    <dbReference type="NCBI Taxonomy" id="3101447"/>
    <lineage>
        <taxon>Archaea</taxon>
        <taxon>Candidatus Iainarchaeota</taxon>
        <taxon>Candidatus Iainarchaeia</taxon>
        <taxon>Candidatus Iainarchaeales</taxon>
        <taxon>Candidatus Iainarchaeaceae</taxon>
        <taxon>Candidatus Iainarchaeum</taxon>
    </lineage>
</organism>
<dbReference type="Proteomes" id="UP000565078">
    <property type="component" value="Unassembled WGS sequence"/>
</dbReference>
<dbReference type="EMBL" id="DUGC01000115">
    <property type="protein sequence ID" value="HIH10423.1"/>
    <property type="molecule type" value="Genomic_DNA"/>
</dbReference>
<sequence length="156" mass="17306">MPHQRHIPQDSRIEGSKKPSGSTAIPKVSEDLRAINSSILIILQKIKFLVRNEKILGRNLLVVNRKVKDLQESGHNGPVAGTGGMDREIASLNSKVAELSERITLLGSEVENIRQNYAKAEQVSEIKYVIDSINPLEFATLKDLKENGAAQKQKKK</sequence>
<dbReference type="AlphaFoldDB" id="A0A7J4IY07"/>
<evidence type="ECO:0000313" key="3">
    <source>
        <dbReference type="Proteomes" id="UP000565078"/>
    </source>
</evidence>
<comment type="caution">
    <text evidence="2">The sequence shown here is derived from an EMBL/GenBank/DDBJ whole genome shotgun (WGS) entry which is preliminary data.</text>
</comment>
<accession>A0A7J4IY07</accession>
<reference evidence="3" key="1">
    <citation type="journal article" date="2020" name="bioRxiv">
        <title>A rank-normalized archaeal taxonomy based on genome phylogeny resolves widespread incomplete and uneven classifications.</title>
        <authorList>
            <person name="Rinke C."/>
            <person name="Chuvochina M."/>
            <person name="Mussig A.J."/>
            <person name="Chaumeil P.-A."/>
            <person name="Waite D.W."/>
            <person name="Whitman W.B."/>
            <person name="Parks D.H."/>
            <person name="Hugenholtz P."/>
        </authorList>
    </citation>
    <scope>NUCLEOTIDE SEQUENCE [LARGE SCALE GENOMIC DNA]</scope>
</reference>
<gene>
    <name evidence="2" type="ORF">HA254_07205</name>
</gene>